<dbReference type="HOGENOM" id="CLU_2517362_0_0_1"/>
<gene>
    <name evidence="1" type="ORF">GUITHDRAFT_101392</name>
</gene>
<dbReference type="Proteomes" id="UP000011087">
    <property type="component" value="Unassembled WGS sequence"/>
</dbReference>
<dbReference type="GeneID" id="17309585"/>
<evidence type="ECO:0000313" key="1">
    <source>
        <dbReference type="EMBL" id="EKX52940.1"/>
    </source>
</evidence>
<dbReference type="Gene3D" id="3.40.50.150">
    <property type="entry name" value="Vaccinia Virus protein VP39"/>
    <property type="match status" value="1"/>
</dbReference>
<evidence type="ECO:0000313" key="2">
    <source>
        <dbReference type="EnsemblProtists" id="EKX52940"/>
    </source>
</evidence>
<protein>
    <submittedName>
        <fullName evidence="1 2">Uncharacterized protein</fullName>
    </submittedName>
</protein>
<accession>L1JXJ9</accession>
<dbReference type="PaxDb" id="55529-EKX52940"/>
<dbReference type="KEGG" id="gtt:GUITHDRAFT_101392"/>
<dbReference type="EMBL" id="JH992971">
    <property type="protein sequence ID" value="EKX52940.1"/>
    <property type="molecule type" value="Genomic_DNA"/>
</dbReference>
<reference evidence="1 3" key="1">
    <citation type="journal article" date="2012" name="Nature">
        <title>Algal genomes reveal evolutionary mosaicism and the fate of nucleomorphs.</title>
        <authorList>
            <consortium name="DOE Joint Genome Institute"/>
            <person name="Curtis B.A."/>
            <person name="Tanifuji G."/>
            <person name="Burki F."/>
            <person name="Gruber A."/>
            <person name="Irimia M."/>
            <person name="Maruyama S."/>
            <person name="Arias M.C."/>
            <person name="Ball S.G."/>
            <person name="Gile G.H."/>
            <person name="Hirakawa Y."/>
            <person name="Hopkins J.F."/>
            <person name="Kuo A."/>
            <person name="Rensing S.A."/>
            <person name="Schmutz J."/>
            <person name="Symeonidi A."/>
            <person name="Elias M."/>
            <person name="Eveleigh R.J."/>
            <person name="Herman E.K."/>
            <person name="Klute M.J."/>
            <person name="Nakayama T."/>
            <person name="Obornik M."/>
            <person name="Reyes-Prieto A."/>
            <person name="Armbrust E.V."/>
            <person name="Aves S.J."/>
            <person name="Beiko R.G."/>
            <person name="Coutinho P."/>
            <person name="Dacks J.B."/>
            <person name="Durnford D.G."/>
            <person name="Fast N.M."/>
            <person name="Green B.R."/>
            <person name="Grisdale C.J."/>
            <person name="Hempel F."/>
            <person name="Henrissat B."/>
            <person name="Hoppner M.P."/>
            <person name="Ishida K."/>
            <person name="Kim E."/>
            <person name="Koreny L."/>
            <person name="Kroth P.G."/>
            <person name="Liu Y."/>
            <person name="Malik S.B."/>
            <person name="Maier U.G."/>
            <person name="McRose D."/>
            <person name="Mock T."/>
            <person name="Neilson J.A."/>
            <person name="Onodera N.T."/>
            <person name="Poole A.M."/>
            <person name="Pritham E.J."/>
            <person name="Richards T.A."/>
            <person name="Rocap G."/>
            <person name="Roy S.W."/>
            <person name="Sarai C."/>
            <person name="Schaack S."/>
            <person name="Shirato S."/>
            <person name="Slamovits C.H."/>
            <person name="Spencer D.F."/>
            <person name="Suzuki S."/>
            <person name="Worden A.Z."/>
            <person name="Zauner S."/>
            <person name="Barry K."/>
            <person name="Bell C."/>
            <person name="Bharti A.K."/>
            <person name="Crow J.A."/>
            <person name="Grimwood J."/>
            <person name="Kramer R."/>
            <person name="Lindquist E."/>
            <person name="Lucas S."/>
            <person name="Salamov A."/>
            <person name="McFadden G.I."/>
            <person name="Lane C.E."/>
            <person name="Keeling P.J."/>
            <person name="Gray M.W."/>
            <person name="Grigoriev I.V."/>
            <person name="Archibald J.M."/>
        </authorList>
    </citation>
    <scope>NUCLEOTIDE SEQUENCE</scope>
    <source>
        <strain evidence="1 3">CCMP2712</strain>
    </source>
</reference>
<dbReference type="InterPro" id="IPR029063">
    <property type="entry name" value="SAM-dependent_MTases_sf"/>
</dbReference>
<name>L1JXJ9_GUITC</name>
<dbReference type="AlphaFoldDB" id="L1JXJ9"/>
<organism evidence="1">
    <name type="scientific">Guillardia theta (strain CCMP2712)</name>
    <name type="common">Cryptophyte</name>
    <dbReference type="NCBI Taxonomy" id="905079"/>
    <lineage>
        <taxon>Eukaryota</taxon>
        <taxon>Cryptophyceae</taxon>
        <taxon>Pyrenomonadales</taxon>
        <taxon>Geminigeraceae</taxon>
        <taxon>Guillardia</taxon>
    </lineage>
</organism>
<dbReference type="RefSeq" id="XP_005839920.1">
    <property type="nucleotide sequence ID" value="XM_005839863.1"/>
</dbReference>
<proteinExistence type="predicted"/>
<dbReference type="EnsemblProtists" id="EKX52940">
    <property type="protein sequence ID" value="EKX52940"/>
    <property type="gene ID" value="GUITHDRAFT_101392"/>
</dbReference>
<sequence>MDQAGKGARGLILKWALLKAFGPDRWHFAALMNEERTTAIKEAITRHVGETRAIQRAGADGSIAVADLGAGHGLYGMMAERGGAG</sequence>
<keyword evidence="3" id="KW-1185">Reference proteome</keyword>
<reference evidence="2" key="3">
    <citation type="submission" date="2015-06" db="UniProtKB">
        <authorList>
            <consortium name="EnsemblProtists"/>
        </authorList>
    </citation>
    <scope>IDENTIFICATION</scope>
</reference>
<reference evidence="3" key="2">
    <citation type="submission" date="2012-11" db="EMBL/GenBank/DDBJ databases">
        <authorList>
            <person name="Kuo A."/>
            <person name="Curtis B.A."/>
            <person name="Tanifuji G."/>
            <person name="Burki F."/>
            <person name="Gruber A."/>
            <person name="Irimia M."/>
            <person name="Maruyama S."/>
            <person name="Arias M.C."/>
            <person name="Ball S.G."/>
            <person name="Gile G.H."/>
            <person name="Hirakawa Y."/>
            <person name="Hopkins J.F."/>
            <person name="Rensing S.A."/>
            <person name="Schmutz J."/>
            <person name="Symeonidi A."/>
            <person name="Elias M."/>
            <person name="Eveleigh R.J."/>
            <person name="Herman E.K."/>
            <person name="Klute M.J."/>
            <person name="Nakayama T."/>
            <person name="Obornik M."/>
            <person name="Reyes-Prieto A."/>
            <person name="Armbrust E.V."/>
            <person name="Aves S.J."/>
            <person name="Beiko R.G."/>
            <person name="Coutinho P."/>
            <person name="Dacks J.B."/>
            <person name="Durnford D.G."/>
            <person name="Fast N.M."/>
            <person name="Green B.R."/>
            <person name="Grisdale C."/>
            <person name="Hempe F."/>
            <person name="Henrissat B."/>
            <person name="Hoppner M.P."/>
            <person name="Ishida K.-I."/>
            <person name="Kim E."/>
            <person name="Koreny L."/>
            <person name="Kroth P.G."/>
            <person name="Liu Y."/>
            <person name="Malik S.-B."/>
            <person name="Maier U.G."/>
            <person name="McRose D."/>
            <person name="Mock T."/>
            <person name="Neilson J.A."/>
            <person name="Onodera N.T."/>
            <person name="Poole A.M."/>
            <person name="Pritham E.J."/>
            <person name="Richards T.A."/>
            <person name="Rocap G."/>
            <person name="Roy S.W."/>
            <person name="Sarai C."/>
            <person name="Schaack S."/>
            <person name="Shirato S."/>
            <person name="Slamovits C.H."/>
            <person name="Spencer D.F."/>
            <person name="Suzuki S."/>
            <person name="Worden A.Z."/>
            <person name="Zauner S."/>
            <person name="Barry K."/>
            <person name="Bell C."/>
            <person name="Bharti A.K."/>
            <person name="Crow J.A."/>
            <person name="Grimwood J."/>
            <person name="Kramer R."/>
            <person name="Lindquist E."/>
            <person name="Lucas S."/>
            <person name="Salamov A."/>
            <person name="McFadden G.I."/>
            <person name="Lane C.E."/>
            <person name="Keeling P.J."/>
            <person name="Gray M.W."/>
            <person name="Grigoriev I.V."/>
            <person name="Archibald J.M."/>
        </authorList>
    </citation>
    <scope>NUCLEOTIDE SEQUENCE</scope>
    <source>
        <strain evidence="3">CCMP2712</strain>
    </source>
</reference>
<evidence type="ECO:0000313" key="3">
    <source>
        <dbReference type="Proteomes" id="UP000011087"/>
    </source>
</evidence>